<reference evidence="2" key="1">
    <citation type="journal article" date="2020" name="mSystems">
        <title>Genome- and Community-Level Interaction Insights into Carbon Utilization and Element Cycling Functions of Hydrothermarchaeota in Hydrothermal Sediment.</title>
        <authorList>
            <person name="Zhou Z."/>
            <person name="Liu Y."/>
            <person name="Xu W."/>
            <person name="Pan J."/>
            <person name="Luo Z.H."/>
            <person name="Li M."/>
        </authorList>
    </citation>
    <scope>NUCLEOTIDE SEQUENCE [LARGE SCALE GENOMIC DNA]</scope>
    <source>
        <strain evidence="2">SpSt-8</strain>
    </source>
</reference>
<dbReference type="EMBL" id="DTIB01000083">
    <property type="protein sequence ID" value="HGB25160.1"/>
    <property type="molecule type" value="Genomic_DNA"/>
</dbReference>
<dbReference type="SUPFAM" id="SSF89447">
    <property type="entry name" value="AbrB/MazE/MraZ-like"/>
    <property type="match status" value="1"/>
</dbReference>
<feature type="domain" description="SpoVT-AbrB" evidence="1">
    <location>
        <begin position="6"/>
        <end position="53"/>
    </location>
</feature>
<protein>
    <submittedName>
        <fullName evidence="2">AbrB/MazE/SpoVT family DNA-binding domain-containing protein</fullName>
    </submittedName>
</protein>
<comment type="caution">
    <text evidence="2">The sequence shown here is derived from an EMBL/GenBank/DDBJ whole genome shotgun (WGS) entry which is preliminary data.</text>
</comment>
<dbReference type="Gene3D" id="2.10.260.10">
    <property type="match status" value="1"/>
</dbReference>
<organism evidence="2">
    <name type="scientific">Thermofilum pendens</name>
    <dbReference type="NCBI Taxonomy" id="2269"/>
    <lineage>
        <taxon>Archaea</taxon>
        <taxon>Thermoproteota</taxon>
        <taxon>Thermoprotei</taxon>
        <taxon>Thermofilales</taxon>
        <taxon>Thermofilaceae</taxon>
        <taxon>Thermofilum</taxon>
    </lineage>
</organism>
<evidence type="ECO:0000259" key="1">
    <source>
        <dbReference type="SMART" id="SM00966"/>
    </source>
</evidence>
<proteinExistence type="predicted"/>
<dbReference type="SMART" id="SM00966">
    <property type="entry name" value="SpoVT_AbrB"/>
    <property type="match status" value="1"/>
</dbReference>
<dbReference type="Pfam" id="PF04014">
    <property type="entry name" value="MazE_antitoxin"/>
    <property type="match status" value="1"/>
</dbReference>
<gene>
    <name evidence="2" type="ORF">ENV88_03815</name>
</gene>
<accession>A0A7C3WKH6</accession>
<name>A0A7C3WKH6_THEPE</name>
<dbReference type="AlphaFoldDB" id="A0A7C3WKH6"/>
<evidence type="ECO:0000313" key="2">
    <source>
        <dbReference type="EMBL" id="HGB25160.1"/>
    </source>
</evidence>
<keyword evidence="2" id="KW-0238">DNA-binding</keyword>
<dbReference type="InterPro" id="IPR007159">
    <property type="entry name" value="SpoVT-AbrB_dom"/>
</dbReference>
<sequence>MVQLRLKVGPKGQVLIPKVLRERYGIKEGGTVIAELRPEGILLRGSPSPQEALEYLRQREEKLRALGVREPQPRELAALSLEEEFDESVR</sequence>
<dbReference type="InterPro" id="IPR037914">
    <property type="entry name" value="SpoVT-AbrB_sf"/>
</dbReference>
<dbReference type="GO" id="GO:0003677">
    <property type="term" value="F:DNA binding"/>
    <property type="evidence" value="ECO:0007669"/>
    <property type="project" value="UniProtKB-KW"/>
</dbReference>
<dbReference type="NCBIfam" id="TIGR01439">
    <property type="entry name" value="lp_hng_hel_AbrB"/>
    <property type="match status" value="1"/>
</dbReference>